<reference evidence="3 4" key="1">
    <citation type="submission" date="2021-06" db="EMBL/GenBank/DDBJ databases">
        <authorList>
            <person name="Lee D.H."/>
        </authorList>
    </citation>
    <scope>NUCLEOTIDE SEQUENCE [LARGE SCALE GENOMIC DNA]</scope>
    <source>
        <strain evidence="3 4">MMS21-HV4-11</strain>
    </source>
</reference>
<feature type="transmembrane region" description="Helical" evidence="1">
    <location>
        <begin position="98"/>
        <end position="116"/>
    </location>
</feature>
<keyword evidence="1" id="KW-0472">Membrane</keyword>
<sequence length="462" mass="49387">MASSGPVEIFRNLSLRRAAEERLASPENPFLLEALRKEKLEGQRIAAWARTIALTASGVLIAFQNASWSMLYFHGLLLVFIGLGWAQLRFATVGRSRIELMLILADLVLLAVALTVPNPFASESFPTAMIFRFDTFPYFFIILALATLAYSWRTILTMGSVVIVIWGVAVLGVALFGNTDPELGARVAAAFAGMPSLRGIVDPNSVVWSIRVQEMLLFFLVAAILALRGQRSNALLIRQAGIAAERANLSRYFPPSMVDELAAARNDVGAVRSQDVAVLFADIVGFTQLAERETPETVMQLLRRCHGVIEHAIFSNGGTLDKYLGDGVMATFGTPRISPTDCANALAAARDIVQGMAAANTELAAAGLPTLSISVGVHFGPAILGNIGTERRLEFATLGDTVNVASRLEAATRALGCRIVASDAVVSRVGEAGGGNGVPDGFRRVPALALRGREAPIDVWVA</sequence>
<feature type="transmembrane region" description="Helical" evidence="1">
    <location>
        <begin position="45"/>
        <end position="63"/>
    </location>
</feature>
<gene>
    <name evidence="3" type="ORF">KQ910_08450</name>
</gene>
<dbReference type="Proteomes" id="UP000727907">
    <property type="component" value="Unassembled WGS sequence"/>
</dbReference>
<dbReference type="PANTHER" id="PTHR43081:SF1">
    <property type="entry name" value="ADENYLATE CYCLASE, TERMINAL-DIFFERENTIATION SPECIFIC"/>
    <property type="match status" value="1"/>
</dbReference>
<evidence type="ECO:0000313" key="4">
    <source>
        <dbReference type="Proteomes" id="UP000727907"/>
    </source>
</evidence>
<feature type="domain" description="Guanylate cyclase" evidence="2">
    <location>
        <begin position="277"/>
        <end position="409"/>
    </location>
</feature>
<organism evidence="3 4">
    <name type="scientific">Reyranella humidisoli</name>
    <dbReference type="NCBI Taxonomy" id="2849149"/>
    <lineage>
        <taxon>Bacteria</taxon>
        <taxon>Pseudomonadati</taxon>
        <taxon>Pseudomonadota</taxon>
        <taxon>Alphaproteobacteria</taxon>
        <taxon>Hyphomicrobiales</taxon>
        <taxon>Reyranellaceae</taxon>
        <taxon>Reyranella</taxon>
    </lineage>
</organism>
<feature type="transmembrane region" description="Helical" evidence="1">
    <location>
        <begin position="159"/>
        <end position="177"/>
    </location>
</feature>
<keyword evidence="1" id="KW-1133">Transmembrane helix</keyword>
<accession>A0ABS6IGR9</accession>
<dbReference type="RefSeq" id="WP_216958282.1">
    <property type="nucleotide sequence ID" value="NZ_JAHOPB010000001.1"/>
</dbReference>
<comment type="caution">
    <text evidence="3">The sequence shown here is derived from an EMBL/GenBank/DDBJ whole genome shotgun (WGS) entry which is preliminary data.</text>
</comment>
<evidence type="ECO:0000313" key="3">
    <source>
        <dbReference type="EMBL" id="MBU8873791.1"/>
    </source>
</evidence>
<protein>
    <submittedName>
        <fullName evidence="3">Adenylate/guanylate cyclase domain-containing protein</fullName>
    </submittedName>
</protein>
<keyword evidence="1" id="KW-0812">Transmembrane</keyword>
<feature type="transmembrane region" description="Helical" evidence="1">
    <location>
        <begin position="69"/>
        <end position="86"/>
    </location>
</feature>
<dbReference type="CDD" id="cd07302">
    <property type="entry name" value="CHD"/>
    <property type="match status" value="1"/>
</dbReference>
<dbReference type="PANTHER" id="PTHR43081">
    <property type="entry name" value="ADENYLATE CYCLASE, TERMINAL-DIFFERENTIATION SPECIFIC-RELATED"/>
    <property type="match status" value="1"/>
</dbReference>
<feature type="transmembrane region" description="Helical" evidence="1">
    <location>
        <begin position="206"/>
        <end position="227"/>
    </location>
</feature>
<dbReference type="InterPro" id="IPR001054">
    <property type="entry name" value="A/G_cyclase"/>
</dbReference>
<name>A0ABS6IGR9_9HYPH</name>
<dbReference type="InterPro" id="IPR050697">
    <property type="entry name" value="Adenylyl/Guanylyl_Cyclase_3/4"/>
</dbReference>
<keyword evidence="4" id="KW-1185">Reference proteome</keyword>
<dbReference type="Pfam" id="PF00211">
    <property type="entry name" value="Guanylate_cyc"/>
    <property type="match status" value="1"/>
</dbReference>
<proteinExistence type="predicted"/>
<dbReference type="SMART" id="SM00044">
    <property type="entry name" value="CYCc"/>
    <property type="match status" value="1"/>
</dbReference>
<dbReference type="EMBL" id="JAHOPB010000001">
    <property type="protein sequence ID" value="MBU8873791.1"/>
    <property type="molecule type" value="Genomic_DNA"/>
</dbReference>
<evidence type="ECO:0000256" key="1">
    <source>
        <dbReference type="SAM" id="Phobius"/>
    </source>
</evidence>
<dbReference type="PROSITE" id="PS50125">
    <property type="entry name" value="GUANYLATE_CYCLASE_2"/>
    <property type="match status" value="1"/>
</dbReference>
<evidence type="ECO:0000259" key="2">
    <source>
        <dbReference type="PROSITE" id="PS50125"/>
    </source>
</evidence>
<feature type="transmembrane region" description="Helical" evidence="1">
    <location>
        <begin position="136"/>
        <end position="152"/>
    </location>
</feature>